<name>A9U7Z5_PHYPA</name>
<dbReference type="HOGENOM" id="CLU_795454_0_0_1"/>
<gene>
    <name evidence="1" type="ORF">PHYPADRAFT_104143</name>
</gene>
<dbReference type="AlphaFoldDB" id="A9U7Z5"/>
<evidence type="ECO:0000313" key="1">
    <source>
        <dbReference type="EMBL" id="EDQ48208.1"/>
    </source>
</evidence>
<organism>
    <name type="scientific">Physcomitrium patens</name>
    <name type="common">Spreading-leaved earth moss</name>
    <name type="synonym">Physcomitrella patens</name>
    <dbReference type="NCBI Taxonomy" id="3218"/>
    <lineage>
        <taxon>Eukaryota</taxon>
        <taxon>Viridiplantae</taxon>
        <taxon>Streptophyta</taxon>
        <taxon>Embryophyta</taxon>
        <taxon>Bryophyta</taxon>
        <taxon>Bryophytina</taxon>
        <taxon>Bryopsida</taxon>
        <taxon>Funariidae</taxon>
        <taxon>Funariales</taxon>
        <taxon>Funariaceae</taxon>
        <taxon>Physcomitrium</taxon>
    </lineage>
</organism>
<dbReference type="EMBL" id="DS546736">
    <property type="protein sequence ID" value="EDQ48208.1"/>
    <property type="molecule type" value="Genomic_DNA"/>
</dbReference>
<sequence length="349" mass="38025">MSDILPLTIGVLPTHNHYGLRNTQALAGVSHVWQDFFARALAEQLGDTPQALAAKAPARRDPALEPSEGADLLSQILTQRECDVKETEIAPPEPLFLPIAEFETELLPPPPVPFPAEEIVAQQRQQTFESSWVRPIVLNAGQPLPAPGPAPEPQPLHPPIAEFELDLLPPPATPYPTEALAAQQKALDFDYHWARPLIMEVVTMGRVVVRAQHHVEIRAGCLSHLPQKPRAIACSRPVLEHTDAAPIRQAEAGNVQGVRRCMLTEPPVRAVIHVATGKAAQVIDPRHRLAKYRLGGRLQAMALEQGKRYGQWATGKKAAAQGQVGALHAQDVAQWARGVSRTVCLMADA</sequence>
<protein>
    <submittedName>
        <fullName evidence="1">Predicted protein</fullName>
    </submittedName>
</protein>
<accession>A9U7Z5</accession>
<proteinExistence type="predicted"/>
<reference evidence="1" key="1">
    <citation type="journal article" date="2008" name="Science">
        <title>The Physcomitrella genome reveals evolutionary insights into the conquest of land by plants.</title>
        <authorList>
            <person name="Rensing S."/>
            <person name="Lang D."/>
            <person name="Zimmer A."/>
            <person name="Terry A."/>
            <person name="Salamov A."/>
            <person name="Shapiro H."/>
            <person name="Nishiyama T."/>
            <person name="Perroud P.-F."/>
            <person name="Lindquist E."/>
            <person name="Kamisugi Y."/>
            <person name="Tanahashi T."/>
            <person name="Sakakibara K."/>
            <person name="Fujita T."/>
            <person name="Oishi K."/>
            <person name="Shin-I T."/>
            <person name="Kuroki Y."/>
            <person name="Toyoda A."/>
            <person name="Suzuki Y."/>
            <person name="Hashimoto A."/>
            <person name="Yamaguchi K."/>
            <person name="Sugano A."/>
            <person name="Kohara Y."/>
            <person name="Fujiyama A."/>
            <person name="Anterola A."/>
            <person name="Aoki S."/>
            <person name="Ashton N."/>
            <person name="Barbazuk W.B."/>
            <person name="Barker E."/>
            <person name="Bennetzen J."/>
            <person name="Bezanilla M."/>
            <person name="Blankenship R."/>
            <person name="Cho S.H."/>
            <person name="Dutcher S."/>
            <person name="Estelle M."/>
            <person name="Fawcett J.A."/>
            <person name="Gundlach H."/>
            <person name="Hanada K."/>
            <person name="Heyl A."/>
            <person name="Hicks K.A."/>
            <person name="Hugh J."/>
            <person name="Lohr M."/>
            <person name="Mayer K."/>
            <person name="Melkozernov A."/>
            <person name="Murata T."/>
            <person name="Nelson D."/>
            <person name="Pils B."/>
            <person name="Prigge M."/>
            <person name="Reiss B."/>
            <person name="Renner T."/>
            <person name="Rombauts S."/>
            <person name="Rushton P."/>
            <person name="Sanderfoot A."/>
            <person name="Schween G."/>
            <person name="Shiu S.-H."/>
            <person name="Stueber K."/>
            <person name="Theodoulou F.L."/>
            <person name="Tu H."/>
            <person name="Van de Peer Y."/>
            <person name="Verrier P.J."/>
            <person name="Waters E."/>
            <person name="Wood A."/>
            <person name="Yang L."/>
            <person name="Cove D."/>
            <person name="Cuming A."/>
            <person name="Hasebe M."/>
            <person name="Lucas S."/>
            <person name="Mishler D.B."/>
            <person name="Reski R."/>
            <person name="Grigoriev I."/>
            <person name="Quatrano R.S."/>
            <person name="Boore J.L."/>
        </authorList>
    </citation>
    <scope>NUCLEOTIDE SEQUENCE [LARGE SCALE GENOMIC DNA]</scope>
</reference>